<accession>A0ABX7IFM2</accession>
<evidence type="ECO:0000313" key="2">
    <source>
        <dbReference type="Proteomes" id="UP000602653"/>
    </source>
</evidence>
<name>A0ABX7IFM2_9ACTO</name>
<keyword evidence="2" id="KW-1185">Reference proteome</keyword>
<proteinExistence type="predicted"/>
<reference evidence="1 2" key="1">
    <citation type="submission" date="2021-02" db="EMBL/GenBank/DDBJ databases">
        <title>Complete Genome Sequence of Arcanobacterium phocisimile strain DSM 26142T from a harbour seal.</title>
        <authorList>
            <person name="Borowiak M."/>
            <person name="Alssahen M."/>
            <person name="Malorny B."/>
            <person name="Laemmler C."/>
            <person name="Siebert U."/>
            <person name="Ploetz M."/>
            <person name="Abdulmawjood A."/>
        </authorList>
    </citation>
    <scope>NUCLEOTIDE SEQUENCE [LARGE SCALE GENOMIC DNA]</scope>
    <source>
        <strain evidence="1 2">DSM 26142</strain>
    </source>
</reference>
<gene>
    <name evidence="1" type="ORF">JTE88_06675</name>
</gene>
<dbReference type="Proteomes" id="UP000602653">
    <property type="component" value="Chromosome"/>
</dbReference>
<evidence type="ECO:0000313" key="1">
    <source>
        <dbReference type="EMBL" id="QRV01771.1"/>
    </source>
</evidence>
<sequence length="53" mass="5313">MMSTGEESGMSCAQKVGVLDVSETARLIGLAGLSGKAQDAVGYSQAEGFGSET</sequence>
<organism evidence="1 2">
    <name type="scientific">Arcanobacterium phocisimile</name>
    <dbReference type="NCBI Taxonomy" id="1302235"/>
    <lineage>
        <taxon>Bacteria</taxon>
        <taxon>Bacillati</taxon>
        <taxon>Actinomycetota</taxon>
        <taxon>Actinomycetes</taxon>
        <taxon>Actinomycetales</taxon>
        <taxon>Actinomycetaceae</taxon>
        <taxon>Arcanobacterium</taxon>
    </lineage>
</organism>
<dbReference type="EMBL" id="CP070228">
    <property type="protein sequence ID" value="QRV01771.1"/>
    <property type="molecule type" value="Genomic_DNA"/>
</dbReference>
<dbReference type="RefSeq" id="WP_204423785.1">
    <property type="nucleotide sequence ID" value="NZ_CP070228.1"/>
</dbReference>
<protein>
    <submittedName>
        <fullName evidence="1">Uncharacterized protein</fullName>
    </submittedName>
</protein>